<protein>
    <submittedName>
        <fullName evidence="1">Uncharacterized protein</fullName>
    </submittedName>
</protein>
<organism evidence="1 2">
    <name type="scientific">Tripterygium wilfordii</name>
    <name type="common">Thunder God vine</name>
    <dbReference type="NCBI Taxonomy" id="458696"/>
    <lineage>
        <taxon>Eukaryota</taxon>
        <taxon>Viridiplantae</taxon>
        <taxon>Streptophyta</taxon>
        <taxon>Embryophyta</taxon>
        <taxon>Tracheophyta</taxon>
        <taxon>Spermatophyta</taxon>
        <taxon>Magnoliopsida</taxon>
        <taxon>eudicotyledons</taxon>
        <taxon>Gunneridae</taxon>
        <taxon>Pentapetalae</taxon>
        <taxon>rosids</taxon>
        <taxon>fabids</taxon>
        <taxon>Celastrales</taxon>
        <taxon>Celastraceae</taxon>
        <taxon>Tripterygium</taxon>
    </lineage>
</organism>
<dbReference type="InParanoid" id="A0A7J7DHR6"/>
<keyword evidence="2" id="KW-1185">Reference proteome</keyword>
<dbReference type="PANTHER" id="PTHR33702:SF5">
    <property type="entry name" value="OS01G0308600 PROTEIN"/>
    <property type="match status" value="1"/>
</dbReference>
<dbReference type="PANTHER" id="PTHR33702">
    <property type="entry name" value="BNAA09G40010D PROTEIN"/>
    <property type="match status" value="1"/>
</dbReference>
<proteinExistence type="predicted"/>
<sequence>MEMARYLGGRKSGYRRIDGSGNGRRRRSVVLANGSGKRRRFWRVRRPRIEILKLVASPKRFFVWLRDAYEKMMLRFAESSMVSAGSYGGSAYGNGIGKARLKEYDEKMIVEIYKSIVMAEGHVMVPREAGKLGSRLSPVEEE</sequence>
<dbReference type="Proteomes" id="UP000593562">
    <property type="component" value="Unassembled WGS sequence"/>
</dbReference>
<dbReference type="FunCoup" id="A0A7J7DHR6">
    <property type="interactions" value="708"/>
</dbReference>
<name>A0A7J7DHR6_TRIWF</name>
<evidence type="ECO:0000313" key="1">
    <source>
        <dbReference type="EMBL" id="KAF5745897.1"/>
    </source>
</evidence>
<comment type="caution">
    <text evidence="1">The sequence shown here is derived from an EMBL/GenBank/DDBJ whole genome shotgun (WGS) entry which is preliminary data.</text>
</comment>
<accession>A0A7J7DHR6</accession>
<evidence type="ECO:0000313" key="2">
    <source>
        <dbReference type="Proteomes" id="UP000593562"/>
    </source>
</evidence>
<reference evidence="1 2" key="1">
    <citation type="journal article" date="2020" name="Nat. Commun.">
        <title>Genome of Tripterygium wilfordii and identification of cytochrome P450 involved in triptolide biosynthesis.</title>
        <authorList>
            <person name="Tu L."/>
            <person name="Su P."/>
            <person name="Zhang Z."/>
            <person name="Gao L."/>
            <person name="Wang J."/>
            <person name="Hu T."/>
            <person name="Zhou J."/>
            <person name="Zhang Y."/>
            <person name="Zhao Y."/>
            <person name="Liu Y."/>
            <person name="Song Y."/>
            <person name="Tong Y."/>
            <person name="Lu Y."/>
            <person name="Yang J."/>
            <person name="Xu C."/>
            <person name="Jia M."/>
            <person name="Peters R.J."/>
            <person name="Huang L."/>
            <person name="Gao W."/>
        </authorList>
    </citation>
    <scope>NUCLEOTIDE SEQUENCE [LARGE SCALE GENOMIC DNA]</scope>
    <source>
        <strain evidence="2">cv. XIE 37</strain>
        <tissue evidence="1">Leaf</tissue>
    </source>
</reference>
<dbReference type="AlphaFoldDB" id="A0A7J7DHR6"/>
<dbReference type="EMBL" id="JAAARO010000006">
    <property type="protein sequence ID" value="KAF5745897.1"/>
    <property type="molecule type" value="Genomic_DNA"/>
</dbReference>
<gene>
    <name evidence="1" type="ORF">HS088_TW06G00062</name>
</gene>